<reference evidence="4" key="1">
    <citation type="journal article" date="2017" name="Nat. Ecol. Evol.">
        <title>Genome expansion and lineage-specific genetic innovations in the forest pathogenic fungi Armillaria.</title>
        <authorList>
            <person name="Sipos G."/>
            <person name="Prasanna A.N."/>
            <person name="Walter M.C."/>
            <person name="O'Connor E."/>
            <person name="Balint B."/>
            <person name="Krizsan K."/>
            <person name="Kiss B."/>
            <person name="Hess J."/>
            <person name="Varga T."/>
            <person name="Slot J."/>
            <person name="Riley R."/>
            <person name="Boka B."/>
            <person name="Rigling D."/>
            <person name="Barry K."/>
            <person name="Lee J."/>
            <person name="Mihaltcheva S."/>
            <person name="LaButti K."/>
            <person name="Lipzen A."/>
            <person name="Waldron R."/>
            <person name="Moloney N.M."/>
            <person name="Sperisen C."/>
            <person name="Kredics L."/>
            <person name="Vagvoelgyi C."/>
            <person name="Patrignani A."/>
            <person name="Fitzpatrick D."/>
            <person name="Nagy I."/>
            <person name="Doyle S."/>
            <person name="Anderson J.B."/>
            <person name="Grigoriev I.V."/>
            <person name="Gueldener U."/>
            <person name="Muensterkoetter M."/>
            <person name="Nagy L.G."/>
        </authorList>
    </citation>
    <scope>NUCLEOTIDE SEQUENCE [LARGE SCALE GENOMIC DNA]</scope>
    <source>
        <strain evidence="4">Ar21-2</strain>
    </source>
</reference>
<dbReference type="GO" id="GO:0000723">
    <property type="term" value="P:telomere maintenance"/>
    <property type="evidence" value="ECO:0007669"/>
    <property type="project" value="InterPro"/>
</dbReference>
<comment type="cofactor">
    <cofactor evidence="1">
        <name>Mg(2+)</name>
        <dbReference type="ChEBI" id="CHEBI:18420"/>
    </cofactor>
</comment>
<dbReference type="GO" id="GO:0005524">
    <property type="term" value="F:ATP binding"/>
    <property type="evidence" value="ECO:0007669"/>
    <property type="project" value="UniProtKB-KW"/>
</dbReference>
<dbReference type="AlphaFoldDB" id="A0A2H3CH83"/>
<keyword evidence="1" id="KW-0547">Nucleotide-binding</keyword>
<evidence type="ECO:0000259" key="2">
    <source>
        <dbReference type="Pfam" id="PF05970"/>
    </source>
</evidence>
<feature type="domain" description="DNA helicase Pif1-like DEAD-box helicase" evidence="2">
    <location>
        <begin position="14"/>
        <end position="108"/>
    </location>
</feature>
<keyword evidence="1" id="KW-0378">Hydrolase</keyword>
<protein>
    <recommendedName>
        <fullName evidence="1">ATP-dependent DNA helicase</fullName>
        <ecNumber evidence="1">5.6.2.3</ecNumber>
    </recommendedName>
</protein>
<keyword evidence="1" id="KW-0067">ATP-binding</keyword>
<dbReference type="OrthoDB" id="432234at2759"/>
<dbReference type="GO" id="GO:0043139">
    <property type="term" value="F:5'-3' DNA helicase activity"/>
    <property type="evidence" value="ECO:0007669"/>
    <property type="project" value="UniProtKB-EC"/>
</dbReference>
<dbReference type="PANTHER" id="PTHR47642">
    <property type="entry name" value="ATP-DEPENDENT DNA HELICASE"/>
    <property type="match status" value="1"/>
</dbReference>
<evidence type="ECO:0000313" key="3">
    <source>
        <dbReference type="EMBL" id="PBK82431.1"/>
    </source>
</evidence>
<dbReference type="InParanoid" id="A0A2H3CH83"/>
<dbReference type="Pfam" id="PF05970">
    <property type="entry name" value="PIF1"/>
    <property type="match status" value="1"/>
</dbReference>
<dbReference type="InterPro" id="IPR051055">
    <property type="entry name" value="PIF1_helicase"/>
</dbReference>
<dbReference type="GO" id="GO:0006310">
    <property type="term" value="P:DNA recombination"/>
    <property type="evidence" value="ECO:0007669"/>
    <property type="project" value="UniProtKB-KW"/>
</dbReference>
<gene>
    <name evidence="3" type="ORF">ARMGADRAFT_1048619</name>
</gene>
<name>A0A2H3CH83_ARMGA</name>
<keyword evidence="1" id="KW-0234">DNA repair</keyword>
<dbReference type="EC" id="5.6.2.3" evidence="1"/>
<evidence type="ECO:0000256" key="1">
    <source>
        <dbReference type="RuleBase" id="RU363044"/>
    </source>
</evidence>
<proteinExistence type="inferred from homology"/>
<comment type="similarity">
    <text evidence="1">Belongs to the helicase family.</text>
</comment>
<comment type="catalytic activity">
    <reaction evidence="1">
        <text>ATP + H2O = ADP + phosphate + H(+)</text>
        <dbReference type="Rhea" id="RHEA:13065"/>
        <dbReference type="ChEBI" id="CHEBI:15377"/>
        <dbReference type="ChEBI" id="CHEBI:15378"/>
        <dbReference type="ChEBI" id="CHEBI:30616"/>
        <dbReference type="ChEBI" id="CHEBI:43474"/>
        <dbReference type="ChEBI" id="CHEBI:456216"/>
        <dbReference type="EC" id="5.6.2.3"/>
    </reaction>
</comment>
<dbReference type="InterPro" id="IPR010285">
    <property type="entry name" value="DNA_helicase_pif1-like_DEAD"/>
</dbReference>
<organism evidence="3 4">
    <name type="scientific">Armillaria gallica</name>
    <name type="common">Bulbous honey fungus</name>
    <name type="synonym">Armillaria bulbosa</name>
    <dbReference type="NCBI Taxonomy" id="47427"/>
    <lineage>
        <taxon>Eukaryota</taxon>
        <taxon>Fungi</taxon>
        <taxon>Dikarya</taxon>
        <taxon>Basidiomycota</taxon>
        <taxon>Agaricomycotina</taxon>
        <taxon>Agaricomycetes</taxon>
        <taxon>Agaricomycetidae</taxon>
        <taxon>Agaricales</taxon>
        <taxon>Marasmiineae</taxon>
        <taxon>Physalacriaceae</taxon>
        <taxon>Armillaria</taxon>
    </lineage>
</organism>
<keyword evidence="1" id="KW-0227">DNA damage</keyword>
<dbReference type="STRING" id="47427.A0A2H3CH83"/>
<keyword evidence="1" id="KW-0233">DNA recombination</keyword>
<sequence length="180" mass="20149">MVSSKLLVQVSTALCLVKENQLAFGGLNIIFAGDFAQLLLIGDSKLFSQVEQVSGMESAQKMVQGKLLWLAVDTVVVLTQVMRQEGRENEVFVELLQQLRMGTCAPKDNEKLKHRLAKHVMPDWTSPQWRMAPLIISENAVKDAINRRVTEAFAECTGCRLHYYYAADSHCGSVIPDRLL</sequence>
<evidence type="ECO:0000313" key="4">
    <source>
        <dbReference type="Proteomes" id="UP000217790"/>
    </source>
</evidence>
<dbReference type="GO" id="GO:0006281">
    <property type="term" value="P:DNA repair"/>
    <property type="evidence" value="ECO:0007669"/>
    <property type="project" value="UniProtKB-KW"/>
</dbReference>
<dbReference type="EMBL" id="KZ293717">
    <property type="protein sequence ID" value="PBK82431.1"/>
    <property type="molecule type" value="Genomic_DNA"/>
</dbReference>
<keyword evidence="4" id="KW-1185">Reference proteome</keyword>
<dbReference type="Proteomes" id="UP000217790">
    <property type="component" value="Unassembled WGS sequence"/>
</dbReference>
<keyword evidence="1" id="KW-0347">Helicase</keyword>
<dbReference type="GO" id="GO:0016887">
    <property type="term" value="F:ATP hydrolysis activity"/>
    <property type="evidence" value="ECO:0007669"/>
    <property type="project" value="RHEA"/>
</dbReference>
<accession>A0A2H3CH83</accession>